<organism evidence="1 2">
    <name type="scientific">Candidatus Uhrbacteria bacterium CG_4_10_14_0_8_um_filter_58_22</name>
    <dbReference type="NCBI Taxonomy" id="1975029"/>
    <lineage>
        <taxon>Bacteria</taxon>
        <taxon>Candidatus Uhriibacteriota</taxon>
    </lineage>
</organism>
<dbReference type="AlphaFoldDB" id="A0A2M7QBZ4"/>
<name>A0A2M7QBZ4_9BACT</name>
<dbReference type="Proteomes" id="UP000230973">
    <property type="component" value="Unassembled WGS sequence"/>
</dbReference>
<gene>
    <name evidence="1" type="ORF">COY93_00095</name>
</gene>
<evidence type="ECO:0000313" key="1">
    <source>
        <dbReference type="EMBL" id="PIY63390.1"/>
    </source>
</evidence>
<comment type="caution">
    <text evidence="1">The sequence shown here is derived from an EMBL/GenBank/DDBJ whole genome shotgun (WGS) entry which is preliminary data.</text>
</comment>
<evidence type="ECO:0000313" key="2">
    <source>
        <dbReference type="Proteomes" id="UP000230973"/>
    </source>
</evidence>
<protein>
    <submittedName>
        <fullName evidence="1">Uncharacterized protein</fullName>
    </submittedName>
</protein>
<proteinExistence type="predicted"/>
<dbReference type="EMBL" id="PFLC01000002">
    <property type="protein sequence ID" value="PIY63390.1"/>
    <property type="molecule type" value="Genomic_DNA"/>
</dbReference>
<reference evidence="2" key="1">
    <citation type="submission" date="2017-09" db="EMBL/GenBank/DDBJ databases">
        <title>Depth-based differentiation of microbial function through sediment-hosted aquifers and enrichment of novel symbionts in the deep terrestrial subsurface.</title>
        <authorList>
            <person name="Probst A.J."/>
            <person name="Ladd B."/>
            <person name="Jarett J.K."/>
            <person name="Geller-Mcgrath D.E."/>
            <person name="Sieber C.M.K."/>
            <person name="Emerson J.B."/>
            <person name="Anantharaman K."/>
            <person name="Thomas B.C."/>
            <person name="Malmstrom R."/>
            <person name="Stieglmeier M."/>
            <person name="Klingl A."/>
            <person name="Woyke T."/>
            <person name="Ryan C.M."/>
            <person name="Banfield J.F."/>
        </authorList>
    </citation>
    <scope>NUCLEOTIDE SEQUENCE [LARGE SCALE GENOMIC DNA]</scope>
</reference>
<sequence length="312" mass="34345">MVNEGESANVVRRKFLKEEVERLMSTNSKVAEARSISASQRDTGRRKIVVACMDERNALTEEALGLEPTLVQRFASGGGKVGAENFLHLHASLLEGGGQNATIYLTTHEVVGAPELGCAAFKCDLPEQERYFTTLRRELAKRLPRAIIHALSYDTATDGLRGIELDPCDKDFVALVTRGGNPLAKPRADRAHGGFGIYVGDWYRAWVDRYGTHFHISAGAPSLRDDLNIALGVMLHHSEVDLSDKPIIVLIDRPMAGADSSTVEHHRQAAVTVNDFLRSLEAMSLMESGRMRLVELETDPGTWSGRIRTVLN</sequence>
<accession>A0A2M7QBZ4</accession>